<evidence type="ECO:0000256" key="2">
    <source>
        <dbReference type="SAM" id="Phobius"/>
    </source>
</evidence>
<dbReference type="Proteomes" id="UP000181951">
    <property type="component" value="Unassembled WGS sequence"/>
</dbReference>
<evidence type="ECO:0000313" key="4">
    <source>
        <dbReference type="Proteomes" id="UP000181951"/>
    </source>
</evidence>
<evidence type="ECO:0000313" key="3">
    <source>
        <dbReference type="EMBL" id="SEO62529.1"/>
    </source>
</evidence>
<feature type="transmembrane region" description="Helical" evidence="2">
    <location>
        <begin position="61"/>
        <end position="79"/>
    </location>
</feature>
<dbReference type="AlphaFoldDB" id="A0A1H8R795"/>
<dbReference type="EMBL" id="FODD01000033">
    <property type="protein sequence ID" value="SEO62529.1"/>
    <property type="molecule type" value="Genomic_DNA"/>
</dbReference>
<sequence length="96" mass="10423">MQFTLRPPFGQGPSTRQALAAHAPATRGGRGREHCPADCAVTGRIAWGGCNSWDHVDWWEVVTVVTAVVTVVVPVGTAGSGRPHRRRWRLELAVAR</sequence>
<keyword evidence="2" id="KW-1133">Transmembrane helix</keyword>
<feature type="region of interest" description="Disordered" evidence="1">
    <location>
        <begin position="1"/>
        <end position="34"/>
    </location>
</feature>
<proteinExistence type="predicted"/>
<name>A0A1H8R795_9ACTN</name>
<reference evidence="3 4" key="1">
    <citation type="submission" date="2016-10" db="EMBL/GenBank/DDBJ databases">
        <authorList>
            <person name="de Groot N.N."/>
        </authorList>
    </citation>
    <scope>NUCLEOTIDE SEQUENCE [LARGE SCALE GENOMIC DNA]</scope>
    <source>
        <strain evidence="3 4">CGMCC 4.2026</strain>
    </source>
</reference>
<keyword evidence="2" id="KW-0472">Membrane</keyword>
<keyword evidence="2" id="KW-0812">Transmembrane</keyword>
<accession>A0A1H8R795</accession>
<protein>
    <submittedName>
        <fullName evidence="3">Uncharacterized protein</fullName>
    </submittedName>
</protein>
<gene>
    <name evidence="3" type="ORF">SAMN05216267_103340</name>
</gene>
<organism evidence="3 4">
    <name type="scientific">Actinacidiphila rubida</name>
    <dbReference type="NCBI Taxonomy" id="310780"/>
    <lineage>
        <taxon>Bacteria</taxon>
        <taxon>Bacillati</taxon>
        <taxon>Actinomycetota</taxon>
        <taxon>Actinomycetes</taxon>
        <taxon>Kitasatosporales</taxon>
        <taxon>Streptomycetaceae</taxon>
        <taxon>Actinacidiphila</taxon>
    </lineage>
</organism>
<dbReference type="RefSeq" id="WP_176735601.1">
    <property type="nucleotide sequence ID" value="NZ_MDCQ01000679.1"/>
</dbReference>
<keyword evidence="4" id="KW-1185">Reference proteome</keyword>
<evidence type="ECO:0000256" key="1">
    <source>
        <dbReference type="SAM" id="MobiDB-lite"/>
    </source>
</evidence>